<evidence type="ECO:0000256" key="2">
    <source>
        <dbReference type="SAM" id="Phobius"/>
    </source>
</evidence>
<name>A0A927L728_9ACTN</name>
<sequence length="294" mass="31100">MSMPPSPQQPYGQQPPHQGPYGQQPPPQQPYGQQPYPPQQPQPQPYGQQPYGQQPHVPQQYPPPPQQYGAPHPAGWQPPPPPKSRTGLVLGLVGGVVGLVVLGAVGLWVVGTQSTSGFPEAEYKLALPETVLDGDYKLAQDLSDSEGRQVEDEAEGAFDARDVTATVAQYAPAGDGAEGALIVSGMYGRFKNTDAARDNMLKGAAGVSSITVVVPPEDYTPGDSDLTISCQVVTQNQAGSKITYPMCAWADGNTGASVAELSVESVGQDASKVDVEAFAERTLQVRSELRQPIS</sequence>
<feature type="compositionally biased region" description="Pro residues" evidence="1">
    <location>
        <begin position="23"/>
        <end position="44"/>
    </location>
</feature>
<feature type="transmembrane region" description="Helical" evidence="2">
    <location>
        <begin position="88"/>
        <end position="110"/>
    </location>
</feature>
<feature type="compositionally biased region" description="Low complexity" evidence="1">
    <location>
        <begin position="9"/>
        <end position="22"/>
    </location>
</feature>
<reference evidence="3" key="1">
    <citation type="submission" date="2020-09" db="EMBL/GenBank/DDBJ databases">
        <title>Streptomyces canutascabiei sp. nov., which causes potato common scab and is distributed across the world.</title>
        <authorList>
            <person name="Nguyen H.P."/>
            <person name="Weisberg A.J."/>
            <person name="Chang J.H."/>
            <person name="Clarke C.R."/>
        </authorList>
    </citation>
    <scope>NUCLEOTIDE SEQUENCE</scope>
    <source>
        <strain evidence="3">ID-01-6.2a</strain>
    </source>
</reference>
<proteinExistence type="predicted"/>
<evidence type="ECO:0000313" key="4">
    <source>
        <dbReference type="Proteomes" id="UP000661025"/>
    </source>
</evidence>
<comment type="caution">
    <text evidence="3">The sequence shown here is derived from an EMBL/GenBank/DDBJ whole genome shotgun (WGS) entry which is preliminary data.</text>
</comment>
<accession>A0A927L728</accession>
<keyword evidence="2" id="KW-0812">Transmembrane</keyword>
<dbReference type="Proteomes" id="UP000661025">
    <property type="component" value="Unassembled WGS sequence"/>
</dbReference>
<gene>
    <name evidence="3" type="ORF">IHE70_26030</name>
</gene>
<keyword evidence="2" id="KW-1133">Transmembrane helix</keyword>
<dbReference type="EMBL" id="JACYXT010000012">
    <property type="protein sequence ID" value="MBD9726602.1"/>
    <property type="molecule type" value="Genomic_DNA"/>
</dbReference>
<feature type="compositionally biased region" description="Low complexity" evidence="1">
    <location>
        <begin position="45"/>
        <end position="59"/>
    </location>
</feature>
<dbReference type="AlphaFoldDB" id="A0A927L728"/>
<organism evidence="3 4">
    <name type="scientific">Streptomyces caniscabiei</name>
    <dbReference type="NCBI Taxonomy" id="2746961"/>
    <lineage>
        <taxon>Bacteria</taxon>
        <taxon>Bacillati</taxon>
        <taxon>Actinomycetota</taxon>
        <taxon>Actinomycetes</taxon>
        <taxon>Kitasatosporales</taxon>
        <taxon>Streptomycetaceae</taxon>
        <taxon>Streptomyces</taxon>
    </lineage>
</organism>
<evidence type="ECO:0000256" key="1">
    <source>
        <dbReference type="SAM" id="MobiDB-lite"/>
    </source>
</evidence>
<evidence type="ECO:0000313" key="3">
    <source>
        <dbReference type="EMBL" id="MBD9726602.1"/>
    </source>
</evidence>
<protein>
    <submittedName>
        <fullName evidence="3">Uncharacterized protein</fullName>
    </submittedName>
</protein>
<keyword evidence="2" id="KW-0472">Membrane</keyword>
<feature type="region of interest" description="Disordered" evidence="1">
    <location>
        <begin position="1"/>
        <end position="82"/>
    </location>
</feature>